<name>A0A0K0VHA7_PTYFL</name>
<protein>
    <submittedName>
        <fullName evidence="11">Admp2</fullName>
    </submittedName>
</protein>
<dbReference type="InterPro" id="IPR001839">
    <property type="entry name" value="TGF-b_C"/>
</dbReference>
<evidence type="ECO:0000256" key="9">
    <source>
        <dbReference type="SAM" id="SignalP"/>
    </source>
</evidence>
<feature type="signal peptide" evidence="9">
    <location>
        <begin position="1"/>
        <end position="23"/>
    </location>
</feature>
<dbReference type="InterPro" id="IPR015615">
    <property type="entry name" value="TGF-beta-rel"/>
</dbReference>
<evidence type="ECO:0000256" key="1">
    <source>
        <dbReference type="ARBA" id="ARBA00004613"/>
    </source>
</evidence>
<dbReference type="PROSITE" id="PS51362">
    <property type="entry name" value="TGF_BETA_2"/>
    <property type="match status" value="1"/>
</dbReference>
<evidence type="ECO:0000256" key="2">
    <source>
        <dbReference type="ARBA" id="ARBA00006656"/>
    </source>
</evidence>
<dbReference type="PANTHER" id="PTHR11848">
    <property type="entry name" value="TGF-BETA FAMILY"/>
    <property type="match status" value="1"/>
</dbReference>
<dbReference type="InterPro" id="IPR029034">
    <property type="entry name" value="Cystine-knot_cytokine"/>
</dbReference>
<feature type="domain" description="TGF-beta family profile" evidence="10">
    <location>
        <begin position="312"/>
        <end position="436"/>
    </location>
</feature>
<sequence>MNPNTTRFIFGLLLLFISSTILGVPVKTRNGKQRRVSGSSLGELRSVTRGKGEFRGDALETKLLDVFGLKEVPKHGRKQFETPPFMLELYQNVVTKGKSQHERKTAMKANTVRSFADTGRGGKNSFEFVLNGLLERETILAAEVHLYKKRDPQSSEQDSATLNFYRVRETGATRKSTLLETRSVRRTQKGWLVFDVTQSLVSDRRRRLVSPRRNLVDAQSETYRNGGVVTAAALENKLVEFAIETAEGFEDSELKIFKSSNRHREKEPILIVYLNDTAIRHSDIVTPVYMGVHGSNQDGGQRDLEISYEAERHRRAKRASSNPKRGSKNKCQLYEFYVDFQKVGWSDWIIAPNGYFANFCDGHCPYPLDPYFNATNHATVQAILHTKEFNLKGKRIPKLCCVPSDFESIHVLYLDDYNNVVLKEFDDMEAKSCGCH</sequence>
<keyword evidence="6" id="KW-1015">Disulfide bond</keyword>
<comment type="similarity">
    <text evidence="2 8">Belongs to the TGF-beta family.</text>
</comment>
<evidence type="ECO:0000256" key="8">
    <source>
        <dbReference type="RuleBase" id="RU000354"/>
    </source>
</evidence>
<organism evidence="11">
    <name type="scientific">Ptychodera flava</name>
    <name type="common">Acorn worm</name>
    <dbReference type="NCBI Taxonomy" id="63121"/>
    <lineage>
        <taxon>Eukaryota</taxon>
        <taxon>Metazoa</taxon>
        <taxon>Hemichordata</taxon>
        <taxon>Enteropneusta</taxon>
        <taxon>Ptychoderidae</taxon>
        <taxon>Ptychodera</taxon>
    </lineage>
</organism>
<keyword evidence="3" id="KW-0964">Secreted</keyword>
<dbReference type="Gene3D" id="2.10.90.10">
    <property type="entry name" value="Cystine-knot cytokines"/>
    <property type="match status" value="1"/>
</dbReference>
<dbReference type="GO" id="GO:0008083">
    <property type="term" value="F:growth factor activity"/>
    <property type="evidence" value="ECO:0007669"/>
    <property type="project" value="UniProtKB-KW"/>
</dbReference>
<dbReference type="EMBL" id="KP744519">
    <property type="protein sequence ID" value="AKR76342.1"/>
    <property type="molecule type" value="mRNA"/>
</dbReference>
<dbReference type="FunFam" id="2.10.90.10:FF:000001">
    <property type="entry name" value="Bone morphogenetic protein 4"/>
    <property type="match status" value="1"/>
</dbReference>
<dbReference type="Pfam" id="PF00688">
    <property type="entry name" value="TGFb_propeptide"/>
    <property type="match status" value="1"/>
</dbReference>
<dbReference type="Gene3D" id="2.60.120.970">
    <property type="match status" value="1"/>
</dbReference>
<dbReference type="GeneID" id="139120236"/>
<dbReference type="GO" id="GO:0005125">
    <property type="term" value="F:cytokine activity"/>
    <property type="evidence" value="ECO:0007669"/>
    <property type="project" value="TreeGrafter"/>
</dbReference>
<evidence type="ECO:0000256" key="3">
    <source>
        <dbReference type="ARBA" id="ARBA00022525"/>
    </source>
</evidence>
<proteinExistence type="evidence at transcript level"/>
<evidence type="ECO:0000256" key="5">
    <source>
        <dbReference type="ARBA" id="ARBA00023030"/>
    </source>
</evidence>
<comment type="subcellular location">
    <subcellularLocation>
        <location evidence="1">Secreted</location>
    </subcellularLocation>
</comment>
<dbReference type="InterPro" id="IPR001111">
    <property type="entry name" value="TGF-b_propeptide"/>
</dbReference>
<feature type="chain" id="PRO_5005453321" evidence="9">
    <location>
        <begin position="24"/>
        <end position="436"/>
    </location>
</feature>
<dbReference type="SUPFAM" id="SSF57501">
    <property type="entry name" value="Cystine-knot cytokines"/>
    <property type="match status" value="1"/>
</dbReference>
<evidence type="ECO:0000256" key="7">
    <source>
        <dbReference type="ARBA" id="ARBA00023180"/>
    </source>
</evidence>
<dbReference type="CDD" id="cd13761">
    <property type="entry name" value="TGF_beta_BMP5_like"/>
    <property type="match status" value="1"/>
</dbReference>
<evidence type="ECO:0000256" key="6">
    <source>
        <dbReference type="ARBA" id="ARBA00023157"/>
    </source>
</evidence>
<dbReference type="GO" id="GO:0005615">
    <property type="term" value="C:extracellular space"/>
    <property type="evidence" value="ECO:0007669"/>
    <property type="project" value="TreeGrafter"/>
</dbReference>
<keyword evidence="5 8" id="KW-0339">Growth factor</keyword>
<evidence type="ECO:0000259" key="10">
    <source>
        <dbReference type="PROSITE" id="PS51362"/>
    </source>
</evidence>
<keyword evidence="7" id="KW-0325">Glycoprotein</keyword>
<dbReference type="KEGG" id="pfll:139120236"/>
<evidence type="ECO:0000256" key="4">
    <source>
        <dbReference type="ARBA" id="ARBA00022729"/>
    </source>
</evidence>
<reference evidence="11" key="1">
    <citation type="submission" date="2015-01" db="EMBL/GenBank/DDBJ databases">
        <authorList>
            <person name="Pelicic Vladimir"/>
        </authorList>
    </citation>
    <scope>NUCLEOTIDE SEQUENCE</scope>
</reference>
<dbReference type="AlphaFoldDB" id="A0A0K0VHA7"/>
<keyword evidence="4 9" id="KW-0732">Signal</keyword>
<dbReference type="Pfam" id="PF00019">
    <property type="entry name" value="TGF_beta"/>
    <property type="match status" value="1"/>
</dbReference>
<dbReference type="PANTHER" id="PTHR11848:SF302">
    <property type="entry name" value="TGF-BETA FAMILY PROFILE DOMAIN-CONTAINING PROTEIN"/>
    <property type="match status" value="1"/>
</dbReference>
<dbReference type="PROSITE" id="PS00250">
    <property type="entry name" value="TGF_BETA_1"/>
    <property type="match status" value="1"/>
</dbReference>
<dbReference type="InterPro" id="IPR017948">
    <property type="entry name" value="TGFb_CS"/>
</dbReference>
<evidence type="ECO:0000313" key="11">
    <source>
        <dbReference type="EMBL" id="AKR76342.1"/>
    </source>
</evidence>
<dbReference type="RefSeq" id="XP_070540562.1">
    <property type="nucleotide sequence ID" value="XM_070684461.1"/>
</dbReference>
<dbReference type="SMART" id="SM00204">
    <property type="entry name" value="TGFB"/>
    <property type="match status" value="1"/>
</dbReference>
<accession>A0A0K0VHA7</accession>